<evidence type="ECO:0000313" key="1">
    <source>
        <dbReference type="EMBL" id="CCI03896.1"/>
    </source>
</evidence>
<accession>I4G7I5</accession>
<dbReference type="HOGENOM" id="CLU_144805_6_1_3"/>
<dbReference type="Proteomes" id="UP000003480">
    <property type="component" value="Unassembled WGS sequence"/>
</dbReference>
<comment type="caution">
    <text evidence="1">The sequence shown here is derived from an EMBL/GenBank/DDBJ whole genome shotgun (WGS) entry which is preliminary data.</text>
</comment>
<gene>
    <name evidence="1" type="ORF">MICAC_5100003</name>
</gene>
<proteinExistence type="predicted"/>
<organism evidence="1 2">
    <name type="scientific">Microcystis aeruginosa PCC 9443</name>
    <dbReference type="NCBI Taxonomy" id="1160281"/>
    <lineage>
        <taxon>Bacteria</taxon>
        <taxon>Bacillati</taxon>
        <taxon>Cyanobacteriota</taxon>
        <taxon>Cyanophyceae</taxon>
        <taxon>Oscillatoriophycideae</taxon>
        <taxon>Chroococcales</taxon>
        <taxon>Microcystaceae</taxon>
        <taxon>Microcystis</taxon>
    </lineage>
</organism>
<dbReference type="EMBL" id="CAIJ01000458">
    <property type="protein sequence ID" value="CCI03896.1"/>
    <property type="molecule type" value="Genomic_DNA"/>
</dbReference>
<sequence>MNRHLQPKVKTGKYQSPQEVIDFALQLLDEYEQITDAEWREDIRQKIDKAIFASENHPLIDGETFVTEIIHRFHRFQTMGD</sequence>
<dbReference type="InterPro" id="IPR038296">
    <property type="entry name" value="ParD_sf"/>
</dbReference>
<dbReference type="Gene3D" id="6.10.10.120">
    <property type="entry name" value="Antitoxin ParD1-like"/>
    <property type="match status" value="1"/>
</dbReference>
<evidence type="ECO:0008006" key="3">
    <source>
        <dbReference type="Google" id="ProtNLM"/>
    </source>
</evidence>
<name>I4G7I5_MICAE</name>
<evidence type="ECO:0000313" key="2">
    <source>
        <dbReference type="Proteomes" id="UP000003480"/>
    </source>
</evidence>
<dbReference type="AlphaFoldDB" id="I4G7I5"/>
<dbReference type="RefSeq" id="WP_002770247.1">
    <property type="nucleotide sequence ID" value="NZ_HE973003.1"/>
</dbReference>
<reference evidence="1 2" key="1">
    <citation type="submission" date="2012-04" db="EMBL/GenBank/DDBJ databases">
        <authorList>
            <person name="Genoscope - CEA"/>
        </authorList>
    </citation>
    <scope>NUCLEOTIDE SEQUENCE [LARGE SCALE GENOMIC DNA]</scope>
    <source>
        <strain evidence="1 2">9443</strain>
    </source>
</reference>
<protein>
    <recommendedName>
        <fullName evidence="3">Transcriptional regulator</fullName>
    </recommendedName>
</protein>